<dbReference type="EMBL" id="BMMS01000012">
    <property type="protein sequence ID" value="GGO88974.1"/>
    <property type="molecule type" value="Genomic_DNA"/>
</dbReference>
<evidence type="ECO:0000259" key="5">
    <source>
        <dbReference type="Pfam" id="PF00171"/>
    </source>
</evidence>
<keyword evidence="2 4" id="KW-0560">Oxidoreductase</keyword>
<dbReference type="GO" id="GO:0004777">
    <property type="term" value="F:succinate-semialdehyde dehydrogenase (NAD+) activity"/>
    <property type="evidence" value="ECO:0007669"/>
    <property type="project" value="TreeGrafter"/>
</dbReference>
<evidence type="ECO:0000313" key="7">
    <source>
        <dbReference type="Proteomes" id="UP000641932"/>
    </source>
</evidence>
<feature type="domain" description="Aldehyde dehydrogenase" evidence="5">
    <location>
        <begin position="24"/>
        <end position="485"/>
    </location>
</feature>
<dbReference type="Gene3D" id="3.40.309.10">
    <property type="entry name" value="Aldehyde Dehydrogenase, Chain A, domain 2"/>
    <property type="match status" value="1"/>
</dbReference>
<reference evidence="6" key="1">
    <citation type="journal article" date="2014" name="Int. J. Syst. Evol. Microbiol.">
        <title>Complete genome sequence of Corynebacterium casei LMG S-19264T (=DSM 44701T), isolated from a smear-ripened cheese.</title>
        <authorList>
            <consortium name="US DOE Joint Genome Institute (JGI-PGF)"/>
            <person name="Walter F."/>
            <person name="Albersmeier A."/>
            <person name="Kalinowski J."/>
            <person name="Ruckert C."/>
        </authorList>
    </citation>
    <scope>NUCLEOTIDE SEQUENCE</scope>
    <source>
        <strain evidence="6">CGMCC 4.7201</strain>
    </source>
</reference>
<accession>A0A917ZQS7</accession>
<organism evidence="6 7">
    <name type="scientific">Wenjunlia tyrosinilytica</name>
    <dbReference type="NCBI Taxonomy" id="1544741"/>
    <lineage>
        <taxon>Bacteria</taxon>
        <taxon>Bacillati</taxon>
        <taxon>Actinomycetota</taxon>
        <taxon>Actinomycetes</taxon>
        <taxon>Kitasatosporales</taxon>
        <taxon>Streptomycetaceae</taxon>
        <taxon>Wenjunlia</taxon>
    </lineage>
</organism>
<proteinExistence type="inferred from homology"/>
<dbReference type="GO" id="GO:0009450">
    <property type="term" value="P:gamma-aminobutyric acid catabolic process"/>
    <property type="evidence" value="ECO:0007669"/>
    <property type="project" value="TreeGrafter"/>
</dbReference>
<dbReference type="PANTHER" id="PTHR43353:SF5">
    <property type="entry name" value="SUCCINATE-SEMIALDEHYDE DEHYDROGENASE, MITOCHONDRIAL"/>
    <property type="match status" value="1"/>
</dbReference>
<dbReference type="InterPro" id="IPR016163">
    <property type="entry name" value="Ald_DH_C"/>
</dbReference>
<evidence type="ECO:0000256" key="3">
    <source>
        <dbReference type="PROSITE-ProRule" id="PRU10007"/>
    </source>
</evidence>
<dbReference type="FunFam" id="3.40.605.10:FF:000007">
    <property type="entry name" value="NAD/NADP-dependent betaine aldehyde dehydrogenase"/>
    <property type="match status" value="1"/>
</dbReference>
<comment type="similarity">
    <text evidence="1 4">Belongs to the aldehyde dehydrogenase family.</text>
</comment>
<dbReference type="SUPFAM" id="SSF53720">
    <property type="entry name" value="ALDH-like"/>
    <property type="match status" value="1"/>
</dbReference>
<dbReference type="AlphaFoldDB" id="A0A917ZQS7"/>
<reference evidence="6" key="2">
    <citation type="submission" date="2020-09" db="EMBL/GenBank/DDBJ databases">
        <authorList>
            <person name="Sun Q."/>
            <person name="Zhou Y."/>
        </authorList>
    </citation>
    <scope>NUCLEOTIDE SEQUENCE</scope>
    <source>
        <strain evidence="6">CGMCC 4.7201</strain>
    </source>
</reference>
<dbReference type="InterPro" id="IPR016161">
    <property type="entry name" value="Ald_DH/histidinol_DH"/>
</dbReference>
<dbReference type="InterPro" id="IPR029510">
    <property type="entry name" value="Ald_DH_CS_GLU"/>
</dbReference>
<evidence type="ECO:0000256" key="2">
    <source>
        <dbReference type="ARBA" id="ARBA00023002"/>
    </source>
</evidence>
<dbReference type="Pfam" id="PF00171">
    <property type="entry name" value="Aldedh"/>
    <property type="match status" value="1"/>
</dbReference>
<comment type="caution">
    <text evidence="6">The sequence shown here is derived from an EMBL/GenBank/DDBJ whole genome shotgun (WGS) entry which is preliminary data.</text>
</comment>
<feature type="active site" evidence="3">
    <location>
        <position position="261"/>
    </location>
</feature>
<dbReference type="PANTHER" id="PTHR43353">
    <property type="entry name" value="SUCCINATE-SEMIALDEHYDE DEHYDROGENASE, MITOCHONDRIAL"/>
    <property type="match status" value="1"/>
</dbReference>
<evidence type="ECO:0000256" key="4">
    <source>
        <dbReference type="RuleBase" id="RU003345"/>
    </source>
</evidence>
<dbReference type="InterPro" id="IPR016162">
    <property type="entry name" value="Ald_DH_N"/>
</dbReference>
<dbReference type="InterPro" id="IPR015590">
    <property type="entry name" value="Aldehyde_DH_dom"/>
</dbReference>
<evidence type="ECO:0000256" key="1">
    <source>
        <dbReference type="ARBA" id="ARBA00009986"/>
    </source>
</evidence>
<dbReference type="Gene3D" id="3.40.605.10">
    <property type="entry name" value="Aldehyde Dehydrogenase, Chain A, domain 1"/>
    <property type="match status" value="1"/>
</dbReference>
<dbReference type="PROSITE" id="PS00687">
    <property type="entry name" value="ALDEHYDE_DEHYDR_GLU"/>
    <property type="match status" value="1"/>
</dbReference>
<gene>
    <name evidence="6" type="primary">gabD</name>
    <name evidence="6" type="ORF">GCM10012280_31030</name>
</gene>
<keyword evidence="7" id="KW-1185">Reference proteome</keyword>
<evidence type="ECO:0000313" key="6">
    <source>
        <dbReference type="EMBL" id="GGO88974.1"/>
    </source>
</evidence>
<dbReference type="InterPro" id="IPR050740">
    <property type="entry name" value="Aldehyde_DH_Superfamily"/>
</dbReference>
<dbReference type="FunFam" id="3.40.309.10:FF:000004">
    <property type="entry name" value="Succinate-semialdehyde dehydrogenase I"/>
    <property type="match status" value="1"/>
</dbReference>
<protein>
    <submittedName>
        <fullName evidence="6">NAD-dependent succinate-semialdehyde dehydrogenase</fullName>
    </submittedName>
</protein>
<name>A0A917ZQS7_9ACTN</name>
<sequence length="489" mass="52359">MADDKYEKMVIDRVPKALLIGGKWVPAAAGAEFEVEDPSIAAPLCSVPDARREDAFAALDAATAAQGDWAATPPRERGEILRRAFEIIMRRQDDLAVLMTLEMGKPLAESLGEIAYAAEFFRWFSETAVRTDGTWQVPPDGNGRIVVMRQPVGPAVLVTPWNFPMAMGTRKIGPAVAAGCTMIVKPAHQTPLSMLALGEILGEAGLPEGVLNILTTTRAAEVVEPLLKDGRVRKVSFTGSTEVGRKLIEQSADQVLRTSMELGGNAPLIVCADADLDKAVEGAVLAKMRNIGEACTAANRMYVHRSLAEEFTSRLAEELGSMKVGRGTERDVRVGPLIDQAALDKVDELVKDAVAAGARPLLEGGPIEHSPGYFYAPTVLADVPPSARAMKEEIFGPAAPVATFDEDDEVIEYANDTVHGLVSYVFTENLRRAVRFAERIESGMVGVNKGIVSTPAAPFGGVKHSGLGREGGHAGVDEYLETKYVALDV</sequence>
<dbReference type="CDD" id="cd07103">
    <property type="entry name" value="ALDH_F5_SSADH_GabD"/>
    <property type="match status" value="1"/>
</dbReference>
<dbReference type="Proteomes" id="UP000641932">
    <property type="component" value="Unassembled WGS sequence"/>
</dbReference>